<evidence type="ECO:0000256" key="2">
    <source>
        <dbReference type="ARBA" id="ARBA00007146"/>
    </source>
</evidence>
<feature type="domain" description="POPDC1-3" evidence="6">
    <location>
        <begin position="118"/>
        <end position="336"/>
    </location>
</feature>
<proteinExistence type="inferred from homology"/>
<dbReference type="Gene3D" id="2.60.120.10">
    <property type="entry name" value="Jelly Rolls"/>
    <property type="match status" value="1"/>
</dbReference>
<dbReference type="InterPro" id="IPR018490">
    <property type="entry name" value="cNMP-bd_dom_sf"/>
</dbReference>
<dbReference type="InterPro" id="IPR014710">
    <property type="entry name" value="RmlC-like_jellyroll"/>
</dbReference>
<keyword evidence="3" id="KW-0812">Transmembrane</keyword>
<evidence type="ECO:0000256" key="1">
    <source>
        <dbReference type="ARBA" id="ARBA00004141"/>
    </source>
</evidence>
<reference evidence="7" key="1">
    <citation type="submission" date="2015-10" db="EMBL/GenBank/DDBJ databases">
        <title>EvidentialGene: Evidence-directed Construction of Complete mRNA Transcriptomes without Genomes.</title>
        <authorList>
            <person name="Gilbert D.G."/>
        </authorList>
    </citation>
    <scope>NUCLEOTIDE SEQUENCE</scope>
</reference>
<organism evidence="7">
    <name type="scientific">Daphnia magna</name>
    <dbReference type="NCBI Taxonomy" id="35525"/>
    <lineage>
        <taxon>Eukaryota</taxon>
        <taxon>Metazoa</taxon>
        <taxon>Ecdysozoa</taxon>
        <taxon>Arthropoda</taxon>
        <taxon>Crustacea</taxon>
        <taxon>Branchiopoda</taxon>
        <taxon>Diplostraca</taxon>
        <taxon>Cladocera</taxon>
        <taxon>Anomopoda</taxon>
        <taxon>Daphniidae</taxon>
        <taxon>Daphnia</taxon>
    </lineage>
</organism>
<dbReference type="GO" id="GO:0042383">
    <property type="term" value="C:sarcolemma"/>
    <property type="evidence" value="ECO:0007669"/>
    <property type="project" value="TreeGrafter"/>
</dbReference>
<comment type="subcellular location">
    <subcellularLocation>
        <location evidence="1">Membrane</location>
        <topology evidence="1">Multi-pass membrane protein</topology>
    </subcellularLocation>
</comment>
<keyword evidence="5" id="KW-0472">Membrane</keyword>
<dbReference type="GO" id="GO:0051146">
    <property type="term" value="P:striated muscle cell differentiation"/>
    <property type="evidence" value="ECO:0007669"/>
    <property type="project" value="TreeGrafter"/>
</dbReference>
<protein>
    <submittedName>
        <fullName evidence="7">Popeye domain containing protein</fullName>
    </submittedName>
</protein>
<dbReference type="PANTHER" id="PTHR12101">
    <property type="entry name" value="POPEYE DOMAIN CONTAINING PROTEIN"/>
    <property type="match status" value="1"/>
</dbReference>
<dbReference type="EMBL" id="GDIQ01057314">
    <property type="protein sequence ID" value="JAN37423.1"/>
    <property type="molecule type" value="Transcribed_RNA"/>
</dbReference>
<accession>A0A0N8BWS7</accession>
<evidence type="ECO:0000256" key="3">
    <source>
        <dbReference type="ARBA" id="ARBA00022692"/>
    </source>
</evidence>
<evidence type="ECO:0000256" key="4">
    <source>
        <dbReference type="ARBA" id="ARBA00022989"/>
    </source>
</evidence>
<evidence type="ECO:0000256" key="5">
    <source>
        <dbReference type="ARBA" id="ARBA00023136"/>
    </source>
</evidence>
<dbReference type="Pfam" id="PF04831">
    <property type="entry name" value="POPDC1-3"/>
    <property type="match status" value="1"/>
</dbReference>
<dbReference type="InterPro" id="IPR055272">
    <property type="entry name" value="POPDC1-3_dom"/>
</dbReference>
<dbReference type="InterPro" id="IPR006916">
    <property type="entry name" value="POPDC1-3"/>
</dbReference>
<name>A0A0N8BWS7_9CRUS</name>
<keyword evidence="4" id="KW-1133">Transmembrane helix</keyword>
<evidence type="ECO:0000313" key="7">
    <source>
        <dbReference type="EMBL" id="JAN37423.1"/>
    </source>
</evidence>
<dbReference type="PANTHER" id="PTHR12101:SF1">
    <property type="entry name" value="BVES"/>
    <property type="match status" value="1"/>
</dbReference>
<dbReference type="OrthoDB" id="425611at2759"/>
<dbReference type="GO" id="GO:0007507">
    <property type="term" value="P:heart development"/>
    <property type="evidence" value="ECO:0007669"/>
    <property type="project" value="TreeGrafter"/>
</dbReference>
<dbReference type="AlphaFoldDB" id="A0A0N8BWS7"/>
<dbReference type="SUPFAM" id="SSF51206">
    <property type="entry name" value="cAMP-binding domain-like"/>
    <property type="match status" value="1"/>
</dbReference>
<dbReference type="GO" id="GO:0042391">
    <property type="term" value="P:regulation of membrane potential"/>
    <property type="evidence" value="ECO:0007669"/>
    <property type="project" value="TreeGrafter"/>
</dbReference>
<evidence type="ECO:0000259" key="6">
    <source>
        <dbReference type="Pfam" id="PF04831"/>
    </source>
</evidence>
<dbReference type="GO" id="GO:0030552">
    <property type="term" value="F:cAMP binding"/>
    <property type="evidence" value="ECO:0007669"/>
    <property type="project" value="TreeGrafter"/>
</dbReference>
<comment type="similarity">
    <text evidence="2">Belongs to the popeye family.</text>
</comment>
<sequence>MWLSYALRIKSNQNVLMALLLSAVIVSLDASASKTRPDSSNSIVDPFQMDKDRLASITDGRLMSNRSDYDISQQDKQLDLQNNRLMNSTNDPEWTDQVDWSAVWPYFNTGCLQWLPLNHVYFQLANGFLFLSYLAPAGLYGLIYLRLTLAIGSAFLSIWGWTIICAFDTFLWNAFFFLINAVHALVLLFSLRPLAFDDQVEQVYKIIFRPLKMSKQQFRKVAECIKSIQMLKRGEYFAVEQETSVDTLSLLLSGTALVIDKGRTLYAVSAMQFLDSAEWFDVSSSDLFQVSVQACEESRVLLWHRHKLQSMLRKDAFLQSVFHQILGHDVVRKLSEASRNTKIVKSKGYPEVNLVNNGVYIENGKSNNRKPSVISVVCAERENARDASRLESSEQLSLLNETIAKTVPYRSNAKRP</sequence>